<proteinExistence type="predicted"/>
<evidence type="ECO:0000313" key="2">
    <source>
        <dbReference type="EMBL" id="KZE24934.1"/>
    </source>
</evidence>
<accession>A0A165EJW9</accession>
<dbReference type="STRING" id="1452487.AVW16_03705"/>
<sequence>MLWLFRLWLVVLALVLGWALICYALTRNRDYLRRAGVAIRWSAYVAGLVALFWLARNVLL</sequence>
<keyword evidence="3" id="KW-1185">Reference proteome</keyword>
<dbReference type="Proteomes" id="UP000076625">
    <property type="component" value="Unassembled WGS sequence"/>
</dbReference>
<organism evidence="2 3">
    <name type="scientific">Crenobacter luteus</name>
    <dbReference type="NCBI Taxonomy" id="1452487"/>
    <lineage>
        <taxon>Bacteria</taxon>
        <taxon>Pseudomonadati</taxon>
        <taxon>Pseudomonadota</taxon>
        <taxon>Betaproteobacteria</taxon>
        <taxon>Neisseriales</taxon>
        <taxon>Neisseriaceae</taxon>
        <taxon>Crenobacter</taxon>
    </lineage>
</organism>
<protein>
    <submittedName>
        <fullName evidence="2">Uncharacterized protein</fullName>
    </submittedName>
</protein>
<comment type="caution">
    <text evidence="2">The sequence shown here is derived from an EMBL/GenBank/DDBJ whole genome shotgun (WGS) entry which is preliminary data.</text>
</comment>
<keyword evidence="1" id="KW-0812">Transmembrane</keyword>
<evidence type="ECO:0000256" key="1">
    <source>
        <dbReference type="SAM" id="Phobius"/>
    </source>
</evidence>
<gene>
    <name evidence="2" type="ORF">AVW16_03705</name>
</gene>
<name>A0A165EJW9_9NEIS</name>
<keyword evidence="1" id="KW-0472">Membrane</keyword>
<feature type="transmembrane region" description="Helical" evidence="1">
    <location>
        <begin position="37"/>
        <end position="55"/>
    </location>
</feature>
<dbReference type="AlphaFoldDB" id="A0A165EJW9"/>
<feature type="transmembrane region" description="Helical" evidence="1">
    <location>
        <begin position="6"/>
        <end position="25"/>
    </location>
</feature>
<dbReference type="EMBL" id="LQQU01000060">
    <property type="protein sequence ID" value="KZE24934.1"/>
    <property type="molecule type" value="Genomic_DNA"/>
</dbReference>
<evidence type="ECO:0000313" key="3">
    <source>
        <dbReference type="Proteomes" id="UP000076625"/>
    </source>
</evidence>
<dbReference type="OrthoDB" id="8592823at2"/>
<reference evidence="3" key="1">
    <citation type="submission" date="2016-01" db="EMBL/GenBank/DDBJ databases">
        <title>Draft genome of Chromobacterium sp. F49.</title>
        <authorList>
            <person name="Hong K.W."/>
        </authorList>
    </citation>
    <scope>NUCLEOTIDE SEQUENCE [LARGE SCALE GENOMIC DNA]</scope>
    <source>
        <strain evidence="3">CN10</strain>
    </source>
</reference>
<keyword evidence="1" id="KW-1133">Transmembrane helix</keyword>
<dbReference type="RefSeq" id="WP_066614839.1">
    <property type="nucleotide sequence ID" value="NZ_LQQU01000060.1"/>
</dbReference>